<sequence length="98" mass="11034">MSTSEKVIIRGLTQDGGKFRPSDWAERLCGAVASYGPGRRIIFHPNVRLASIDGVKCVVIDAMLEQNDEMLFDFLIEFADDNNLQVDRTDQFPLDQDT</sequence>
<gene>
    <name evidence="1" type="ORF">LP43_1611</name>
</gene>
<reference evidence="1 2" key="1">
    <citation type="submission" date="2014-09" db="EMBL/GenBank/DDBJ databases">
        <authorList>
            <person name="Grob C."/>
            <person name="Taubert M."/>
            <person name="Howat A.M."/>
            <person name="Burns O.J."/>
            <person name="Dixon J.L."/>
            <person name="Chen Y."/>
            <person name="Murrell J.C."/>
        </authorList>
    </citation>
    <scope>NUCLEOTIDE SEQUENCE [LARGE SCALE GENOMIC DNA]</scope>
    <source>
        <strain evidence="1">L4</strain>
    </source>
</reference>
<evidence type="ECO:0000313" key="2">
    <source>
        <dbReference type="Proteomes" id="UP000029999"/>
    </source>
</evidence>
<dbReference type="Proteomes" id="UP000029999">
    <property type="component" value="Unassembled WGS sequence"/>
</dbReference>
<proteinExistence type="predicted"/>
<dbReference type="EMBL" id="JRQD01000004">
    <property type="protein sequence ID" value="KGM06391.1"/>
    <property type="molecule type" value="Genomic_DNA"/>
</dbReference>
<dbReference type="InterPro" id="IPR021969">
    <property type="entry name" value="DUF3579"/>
</dbReference>
<dbReference type="Gene3D" id="3.30.70.2340">
    <property type="entry name" value="Uncharacterised protein PF12112 family, DUF3579"/>
    <property type="match status" value="1"/>
</dbReference>
<dbReference type="Pfam" id="PF12112">
    <property type="entry name" value="DUF3579"/>
    <property type="match status" value="1"/>
</dbReference>
<dbReference type="STRING" id="392484.LP43_1611"/>
<organism evidence="1 2">
    <name type="scientific">Methylophaga thiooxydans</name>
    <dbReference type="NCBI Taxonomy" id="392484"/>
    <lineage>
        <taxon>Bacteria</taxon>
        <taxon>Pseudomonadati</taxon>
        <taxon>Pseudomonadota</taxon>
        <taxon>Gammaproteobacteria</taxon>
        <taxon>Thiotrichales</taxon>
        <taxon>Piscirickettsiaceae</taxon>
        <taxon>Methylophaga</taxon>
    </lineage>
</organism>
<evidence type="ECO:0000313" key="1">
    <source>
        <dbReference type="EMBL" id="KGM06391.1"/>
    </source>
</evidence>
<dbReference type="RefSeq" id="WP_036314093.1">
    <property type="nucleotide sequence ID" value="NZ_JRQD01000004.1"/>
</dbReference>
<accession>A0A0A0BEL1</accession>
<comment type="caution">
    <text evidence="1">The sequence shown here is derived from an EMBL/GenBank/DDBJ whole genome shotgun (WGS) entry which is preliminary data.</text>
</comment>
<protein>
    <submittedName>
        <fullName evidence="1">PhnO-related protein</fullName>
    </submittedName>
</protein>
<name>A0A0A0BEL1_9GAMM</name>
<dbReference type="AlphaFoldDB" id="A0A0A0BEL1"/>